<evidence type="ECO:0000313" key="2">
    <source>
        <dbReference type="Proteomes" id="UP000054279"/>
    </source>
</evidence>
<name>A0A0C9UTD1_SPHS4</name>
<organism evidence="1 2">
    <name type="scientific">Sphaerobolus stellatus (strain SS14)</name>
    <dbReference type="NCBI Taxonomy" id="990650"/>
    <lineage>
        <taxon>Eukaryota</taxon>
        <taxon>Fungi</taxon>
        <taxon>Dikarya</taxon>
        <taxon>Basidiomycota</taxon>
        <taxon>Agaricomycotina</taxon>
        <taxon>Agaricomycetes</taxon>
        <taxon>Phallomycetidae</taxon>
        <taxon>Geastrales</taxon>
        <taxon>Sphaerobolaceae</taxon>
        <taxon>Sphaerobolus</taxon>
    </lineage>
</organism>
<proteinExistence type="predicted"/>
<dbReference type="HOGENOM" id="CLU_1705361_0_0_1"/>
<keyword evidence="2" id="KW-1185">Reference proteome</keyword>
<dbReference type="EMBL" id="KN837226">
    <property type="protein sequence ID" value="KIJ32492.1"/>
    <property type="molecule type" value="Genomic_DNA"/>
</dbReference>
<evidence type="ECO:0000313" key="1">
    <source>
        <dbReference type="EMBL" id="KIJ32492.1"/>
    </source>
</evidence>
<gene>
    <name evidence="1" type="ORF">M422DRAFT_265657</name>
</gene>
<sequence length="154" mass="17773">MQTTIVILKTSSHWWDYDTAGKQFHLTLAAKLISTGFPFEIRLMDEQVEILKPSWSLLLQALSFIQEHIQQHLGRSHINIFKGKTTMSPSELRSLLSDVLRAISNIVAFIRDISPRNNAEIHRDKAEEVMRSVHRLRSLGRSRLLAMISRQNEL</sequence>
<accession>A0A0C9UTD1</accession>
<reference evidence="1 2" key="1">
    <citation type="submission" date="2014-06" db="EMBL/GenBank/DDBJ databases">
        <title>Evolutionary Origins and Diversification of the Mycorrhizal Mutualists.</title>
        <authorList>
            <consortium name="DOE Joint Genome Institute"/>
            <consortium name="Mycorrhizal Genomics Consortium"/>
            <person name="Kohler A."/>
            <person name="Kuo A."/>
            <person name="Nagy L.G."/>
            <person name="Floudas D."/>
            <person name="Copeland A."/>
            <person name="Barry K.W."/>
            <person name="Cichocki N."/>
            <person name="Veneault-Fourrey C."/>
            <person name="LaButti K."/>
            <person name="Lindquist E.A."/>
            <person name="Lipzen A."/>
            <person name="Lundell T."/>
            <person name="Morin E."/>
            <person name="Murat C."/>
            <person name="Riley R."/>
            <person name="Ohm R."/>
            <person name="Sun H."/>
            <person name="Tunlid A."/>
            <person name="Henrissat B."/>
            <person name="Grigoriev I.V."/>
            <person name="Hibbett D.S."/>
            <person name="Martin F."/>
        </authorList>
    </citation>
    <scope>NUCLEOTIDE SEQUENCE [LARGE SCALE GENOMIC DNA]</scope>
    <source>
        <strain evidence="1 2">SS14</strain>
    </source>
</reference>
<protein>
    <submittedName>
        <fullName evidence="1">Uncharacterized protein</fullName>
    </submittedName>
</protein>
<dbReference type="AlphaFoldDB" id="A0A0C9UTD1"/>
<dbReference type="Proteomes" id="UP000054279">
    <property type="component" value="Unassembled WGS sequence"/>
</dbReference>